<reference evidence="2" key="2">
    <citation type="journal article" name="Front. Microbiol.">
        <title>Degradative Capacity of Two Strains of Rhodonia placenta: From Phenotype to Genotype.</title>
        <authorList>
            <person name="Kolle M."/>
            <person name="Horta M.A.C."/>
            <person name="Nowrousian M."/>
            <person name="Ohm R.A."/>
            <person name="Benz J.P."/>
            <person name="Pilgard A."/>
        </authorList>
    </citation>
    <scope>NUCLEOTIDE SEQUENCE</scope>
    <source>
        <strain evidence="2">FPRL280</strain>
    </source>
</reference>
<dbReference type="Proteomes" id="UP000639403">
    <property type="component" value="Unassembled WGS sequence"/>
</dbReference>
<feature type="compositionally biased region" description="Basic and acidic residues" evidence="1">
    <location>
        <begin position="198"/>
        <end position="224"/>
    </location>
</feature>
<evidence type="ECO:0000256" key="1">
    <source>
        <dbReference type="SAM" id="MobiDB-lite"/>
    </source>
</evidence>
<proteinExistence type="predicted"/>
<dbReference type="AlphaFoldDB" id="A0A8H7P939"/>
<reference evidence="2" key="1">
    <citation type="submission" date="2020-11" db="EMBL/GenBank/DDBJ databases">
        <authorList>
            <person name="Koelle M."/>
            <person name="Horta M.A.C."/>
            <person name="Nowrousian M."/>
            <person name="Ohm R.A."/>
            <person name="Benz P."/>
            <person name="Pilgard A."/>
        </authorList>
    </citation>
    <scope>NUCLEOTIDE SEQUENCE</scope>
    <source>
        <strain evidence="2">FPRL280</strain>
    </source>
</reference>
<protein>
    <submittedName>
        <fullName evidence="2">Uncharacterized protein</fullName>
    </submittedName>
</protein>
<accession>A0A8H7P939</accession>
<sequence>MPTGSGCAAPSAKTKRRALSSLATGQCHPGPARAPPAYLTSFVTGTGRRRRRDGPCSGAGEWWRAQSRFTAICYATPPASSTRETSLRARAAIASSAQGPDQRYYDVYIRGRTGAGSQGARGARTLGYVRLLLLSAAMLMGQSSPANVMATIFGTKQDRCAHGTGALGRSGRSCHVYRNCQRKEACGPELSSTSSPDRTLRNERPELRELGTKDGGWRTRSEDAAKDPAHMNAFAGMPSRRRCFLWCAASCIVGRAED</sequence>
<feature type="region of interest" description="Disordered" evidence="1">
    <location>
        <begin position="186"/>
        <end position="224"/>
    </location>
</feature>
<name>A0A8H7P939_9APHY</name>
<organism evidence="2 3">
    <name type="scientific">Rhodonia placenta</name>
    <dbReference type="NCBI Taxonomy" id="104341"/>
    <lineage>
        <taxon>Eukaryota</taxon>
        <taxon>Fungi</taxon>
        <taxon>Dikarya</taxon>
        <taxon>Basidiomycota</taxon>
        <taxon>Agaricomycotina</taxon>
        <taxon>Agaricomycetes</taxon>
        <taxon>Polyporales</taxon>
        <taxon>Adustoporiaceae</taxon>
        <taxon>Rhodonia</taxon>
    </lineage>
</organism>
<evidence type="ECO:0000313" key="3">
    <source>
        <dbReference type="Proteomes" id="UP000639403"/>
    </source>
</evidence>
<gene>
    <name evidence="2" type="ORF">IEO21_01668</name>
</gene>
<dbReference type="EMBL" id="JADOXO010000013">
    <property type="protein sequence ID" value="KAF9820006.1"/>
    <property type="molecule type" value="Genomic_DNA"/>
</dbReference>
<comment type="caution">
    <text evidence="2">The sequence shown here is derived from an EMBL/GenBank/DDBJ whole genome shotgun (WGS) entry which is preliminary data.</text>
</comment>
<evidence type="ECO:0000313" key="2">
    <source>
        <dbReference type="EMBL" id="KAF9820006.1"/>
    </source>
</evidence>